<gene>
    <name evidence="6" type="ORF">GCM10022255_085030</name>
</gene>
<evidence type="ECO:0000313" key="7">
    <source>
        <dbReference type="Proteomes" id="UP001500620"/>
    </source>
</evidence>
<evidence type="ECO:0000256" key="3">
    <source>
        <dbReference type="ARBA" id="ARBA00023163"/>
    </source>
</evidence>
<accession>A0ABP8DME4</accession>
<evidence type="ECO:0000256" key="2">
    <source>
        <dbReference type="ARBA" id="ARBA00023125"/>
    </source>
</evidence>
<proteinExistence type="predicted"/>
<evidence type="ECO:0000313" key="6">
    <source>
        <dbReference type="EMBL" id="GAA4259636.1"/>
    </source>
</evidence>
<reference evidence="7" key="1">
    <citation type="journal article" date="2019" name="Int. J. Syst. Evol. Microbiol.">
        <title>The Global Catalogue of Microorganisms (GCM) 10K type strain sequencing project: providing services to taxonomists for standard genome sequencing and annotation.</title>
        <authorList>
            <consortium name="The Broad Institute Genomics Platform"/>
            <consortium name="The Broad Institute Genome Sequencing Center for Infectious Disease"/>
            <person name="Wu L."/>
            <person name="Ma J."/>
        </authorList>
    </citation>
    <scope>NUCLEOTIDE SEQUENCE [LARGE SCALE GENOMIC DNA]</scope>
    <source>
        <strain evidence="7">JCM 17441</strain>
    </source>
</reference>
<dbReference type="InterPro" id="IPR050109">
    <property type="entry name" value="HTH-type_TetR-like_transc_reg"/>
</dbReference>
<dbReference type="Proteomes" id="UP001500620">
    <property type="component" value="Unassembled WGS sequence"/>
</dbReference>
<feature type="domain" description="HTH tetR-type" evidence="5">
    <location>
        <begin position="7"/>
        <end position="67"/>
    </location>
</feature>
<feature type="DNA-binding region" description="H-T-H motif" evidence="4">
    <location>
        <begin position="30"/>
        <end position="49"/>
    </location>
</feature>
<keyword evidence="1" id="KW-0805">Transcription regulation</keyword>
<dbReference type="Pfam" id="PF00440">
    <property type="entry name" value="TetR_N"/>
    <property type="match status" value="1"/>
</dbReference>
<dbReference type="SUPFAM" id="SSF46689">
    <property type="entry name" value="Homeodomain-like"/>
    <property type="match status" value="1"/>
</dbReference>
<dbReference type="PANTHER" id="PTHR30055:SF234">
    <property type="entry name" value="HTH-TYPE TRANSCRIPTIONAL REGULATOR BETI"/>
    <property type="match status" value="1"/>
</dbReference>
<dbReference type="PROSITE" id="PS50977">
    <property type="entry name" value="HTH_TETR_2"/>
    <property type="match status" value="1"/>
</dbReference>
<dbReference type="RefSeq" id="WP_345136538.1">
    <property type="nucleotide sequence ID" value="NZ_BAABAT010000036.1"/>
</dbReference>
<name>A0ABP8DME4_9ACTN</name>
<dbReference type="PRINTS" id="PR00455">
    <property type="entry name" value="HTHTETR"/>
</dbReference>
<dbReference type="EMBL" id="BAABAT010000036">
    <property type="protein sequence ID" value="GAA4259636.1"/>
    <property type="molecule type" value="Genomic_DNA"/>
</dbReference>
<dbReference type="InterPro" id="IPR009057">
    <property type="entry name" value="Homeodomain-like_sf"/>
</dbReference>
<keyword evidence="3" id="KW-0804">Transcription</keyword>
<keyword evidence="7" id="KW-1185">Reference proteome</keyword>
<keyword evidence="2 4" id="KW-0238">DNA-binding</keyword>
<comment type="caution">
    <text evidence="6">The sequence shown here is derived from an EMBL/GenBank/DDBJ whole genome shotgun (WGS) entry which is preliminary data.</text>
</comment>
<dbReference type="Gene3D" id="1.10.357.10">
    <property type="entry name" value="Tetracycline Repressor, domain 2"/>
    <property type="match status" value="1"/>
</dbReference>
<dbReference type="InterPro" id="IPR001647">
    <property type="entry name" value="HTH_TetR"/>
</dbReference>
<evidence type="ECO:0000259" key="5">
    <source>
        <dbReference type="PROSITE" id="PS50977"/>
    </source>
</evidence>
<evidence type="ECO:0000256" key="1">
    <source>
        <dbReference type="ARBA" id="ARBA00023015"/>
    </source>
</evidence>
<protein>
    <submittedName>
        <fullName evidence="6">TetR/AcrR family transcriptional regulator</fullName>
    </submittedName>
</protein>
<sequence length="179" mass="19726">MPRPRTSETAERIRAAALELIAEKGVQQASLREIAERVGITKPALYYHFASREELLRGLVQPLVDDVEELLARLESAPSHDAREMLGAYFDVTYRHRAITKMVMQDPSVLAHLDLAAAVDGWRRRLQALLFGPAPTLAQQTRATVAVGGLGDCTVMFTDAPFDELRRATLDAACATLGR</sequence>
<dbReference type="PANTHER" id="PTHR30055">
    <property type="entry name" value="HTH-TYPE TRANSCRIPTIONAL REGULATOR RUTR"/>
    <property type="match status" value="1"/>
</dbReference>
<organism evidence="6 7">
    <name type="scientific">Dactylosporangium darangshiense</name>
    <dbReference type="NCBI Taxonomy" id="579108"/>
    <lineage>
        <taxon>Bacteria</taxon>
        <taxon>Bacillati</taxon>
        <taxon>Actinomycetota</taxon>
        <taxon>Actinomycetes</taxon>
        <taxon>Micromonosporales</taxon>
        <taxon>Micromonosporaceae</taxon>
        <taxon>Dactylosporangium</taxon>
    </lineage>
</organism>
<evidence type="ECO:0000256" key="4">
    <source>
        <dbReference type="PROSITE-ProRule" id="PRU00335"/>
    </source>
</evidence>